<dbReference type="AlphaFoldDB" id="A0A6L2KSN9"/>
<protein>
    <submittedName>
        <fullName evidence="1">Uncharacterized protein</fullName>
    </submittedName>
</protein>
<reference evidence="1" key="1">
    <citation type="journal article" date="2019" name="Sci. Rep.">
        <title>Draft genome of Tanacetum cinerariifolium, the natural source of mosquito coil.</title>
        <authorList>
            <person name="Yamashiro T."/>
            <person name="Shiraishi A."/>
            <person name="Satake H."/>
            <person name="Nakayama K."/>
        </authorList>
    </citation>
    <scope>NUCLEOTIDE SEQUENCE</scope>
</reference>
<name>A0A6L2KSN9_TANCI</name>
<evidence type="ECO:0000313" key="1">
    <source>
        <dbReference type="EMBL" id="GEU50914.1"/>
    </source>
</evidence>
<dbReference type="EMBL" id="BKCJ010002786">
    <property type="protein sequence ID" value="GEU50914.1"/>
    <property type="molecule type" value="Genomic_DNA"/>
</dbReference>
<comment type="caution">
    <text evidence="1">The sequence shown here is derived from an EMBL/GenBank/DDBJ whole genome shotgun (WGS) entry which is preliminary data.</text>
</comment>
<proteinExistence type="predicted"/>
<organism evidence="1">
    <name type="scientific">Tanacetum cinerariifolium</name>
    <name type="common">Dalmatian daisy</name>
    <name type="synonym">Chrysanthemum cinerariifolium</name>
    <dbReference type="NCBI Taxonomy" id="118510"/>
    <lineage>
        <taxon>Eukaryota</taxon>
        <taxon>Viridiplantae</taxon>
        <taxon>Streptophyta</taxon>
        <taxon>Embryophyta</taxon>
        <taxon>Tracheophyta</taxon>
        <taxon>Spermatophyta</taxon>
        <taxon>Magnoliopsida</taxon>
        <taxon>eudicotyledons</taxon>
        <taxon>Gunneridae</taxon>
        <taxon>Pentapetalae</taxon>
        <taxon>asterids</taxon>
        <taxon>campanulids</taxon>
        <taxon>Asterales</taxon>
        <taxon>Asteraceae</taxon>
        <taxon>Asteroideae</taxon>
        <taxon>Anthemideae</taxon>
        <taxon>Anthemidinae</taxon>
        <taxon>Tanacetum</taxon>
    </lineage>
</organism>
<accession>A0A6L2KSN9</accession>
<gene>
    <name evidence="1" type="ORF">Tci_022892</name>
</gene>
<sequence length="122" mass="13305">MPRGATTLTKHVVEVRHVVWINKIQDVLEDWENLGWVDGNGLNWGGGFGKLAGGRETRGGGDGLEGPGKVKVLRVLKMMEHDSGAYIYGALVSVDTNDIFSNNEFPILDAGKKIISKDNSRI</sequence>